<gene>
    <name evidence="1" type="ORF">LEP1GSC050_1211</name>
</gene>
<dbReference type="Proteomes" id="UP000015454">
    <property type="component" value="Unassembled WGS sequence"/>
</dbReference>
<organism evidence="1 2">
    <name type="scientific">Leptospira broomii serovar Hurstbridge str. 5399</name>
    <dbReference type="NCBI Taxonomy" id="1049789"/>
    <lineage>
        <taxon>Bacteria</taxon>
        <taxon>Pseudomonadati</taxon>
        <taxon>Spirochaetota</taxon>
        <taxon>Spirochaetia</taxon>
        <taxon>Leptospirales</taxon>
        <taxon>Leptospiraceae</taxon>
        <taxon>Leptospira</taxon>
    </lineage>
</organism>
<proteinExistence type="predicted"/>
<keyword evidence="2" id="KW-1185">Reference proteome</keyword>
<comment type="caution">
    <text evidence="1">The sequence shown here is derived from an EMBL/GenBank/DDBJ whole genome shotgun (WGS) entry which is preliminary data.</text>
</comment>
<evidence type="ECO:0000313" key="2">
    <source>
        <dbReference type="Proteomes" id="UP000015454"/>
    </source>
</evidence>
<protein>
    <submittedName>
        <fullName evidence="1">Uncharacterized protein</fullName>
    </submittedName>
</protein>
<name>T0G927_9LEPT</name>
<evidence type="ECO:0000313" key="1">
    <source>
        <dbReference type="EMBL" id="EQA43329.1"/>
    </source>
</evidence>
<dbReference type="STRING" id="1049789.LEP1GSC050_1211"/>
<sequence>MLPPSFIFTGFPSGLYLSLPSIVFKMTELAHLAEYIGAESGFAKQSRKVASFLYL</sequence>
<reference evidence="1" key="1">
    <citation type="submission" date="2013-05" db="EMBL/GenBank/DDBJ databases">
        <authorList>
            <person name="Harkins D.M."/>
            <person name="Durkin A.S."/>
            <person name="Brinkac L.M."/>
            <person name="Haft D.H."/>
            <person name="Selengut J.D."/>
            <person name="Sanka R."/>
            <person name="DePew J."/>
            <person name="Purushe J."/>
            <person name="Hartskeerl R.A."/>
            <person name="Ahmed A."/>
            <person name="van der Linden H."/>
            <person name="Goris M.G.A."/>
            <person name="Vinetz J.M."/>
            <person name="Sutton G.G."/>
            <person name="Nierman W.C."/>
            <person name="Fouts D.E."/>
        </authorList>
    </citation>
    <scope>NUCLEOTIDE SEQUENCE [LARGE SCALE GENOMIC DNA]</scope>
    <source>
        <strain evidence="1">5399</strain>
    </source>
</reference>
<accession>T0G927</accession>
<dbReference type="EMBL" id="AHMO02000011">
    <property type="protein sequence ID" value="EQA43329.1"/>
    <property type="molecule type" value="Genomic_DNA"/>
</dbReference>
<dbReference type="AlphaFoldDB" id="T0G927"/>